<dbReference type="EMBL" id="CP001821">
    <property type="protein sequence ID" value="ACZ29238.1"/>
    <property type="molecule type" value="Genomic_DNA"/>
</dbReference>
<dbReference type="InterPro" id="IPR036165">
    <property type="entry name" value="YefM-like_sf"/>
</dbReference>
<keyword evidence="3" id="KW-1185">Reference proteome</keyword>
<protein>
    <submittedName>
        <fullName evidence="2">Prevent-host-death family protein</fullName>
    </submittedName>
</protein>
<gene>
    <name evidence="2" type="ordered locus">Xcel_0199</name>
</gene>
<dbReference type="eggNOG" id="COG4118">
    <property type="taxonomic scope" value="Bacteria"/>
</dbReference>
<name>D1BUJ7_XYLCX</name>
<sequence length="85" mass="9416">METINVHDAKTHLSRLLARVEAGETLSIGRGGKHVAYLTRDISYATPAEVDLRFGFMRGHGTPAPEDFDTMHAEEIRDLFEGTST</sequence>
<reference evidence="3" key="1">
    <citation type="submission" date="2009-11" db="EMBL/GenBank/DDBJ databases">
        <title>The complete chromosome of Xylanimonas cellulosilytica DSM 15894.</title>
        <authorList>
            <consortium name="US DOE Joint Genome Institute (JGI-PGF)"/>
            <person name="Lucas S."/>
            <person name="Copeland A."/>
            <person name="Lapidus A."/>
            <person name="Glavina del Rio T."/>
            <person name="Dalin E."/>
            <person name="Tice H."/>
            <person name="Bruce D."/>
            <person name="Goodwin L."/>
            <person name="Pitluck S."/>
            <person name="Kyrpides N."/>
            <person name="Mavromatis K."/>
            <person name="Ivanova N."/>
            <person name="Mikhailova N."/>
            <person name="Foster B."/>
            <person name="Clum A."/>
            <person name="Brettin T."/>
            <person name="Detter J.C."/>
            <person name="Han C."/>
            <person name="Larimer F."/>
            <person name="Land M."/>
            <person name="Hauser L."/>
            <person name="Markowitz V."/>
            <person name="Cheng J.F."/>
            <person name="Hugenholtz P."/>
            <person name="Woyke T."/>
            <person name="Wu D."/>
            <person name="Gehrich-Schroeter G."/>
            <person name="Schneider S."/>
            <person name="Pukall S.R."/>
            <person name="Klenk H.P."/>
            <person name="Eisen J.A."/>
        </authorList>
    </citation>
    <scope>NUCLEOTIDE SEQUENCE [LARGE SCALE GENOMIC DNA]</scope>
    <source>
        <strain evidence="3">DSM 15894 / CECT 5975 / LMG 20990 / XIL07</strain>
    </source>
</reference>
<dbReference type="STRING" id="446471.Xcel_0199"/>
<proteinExistence type="inferred from homology"/>
<evidence type="ECO:0000313" key="3">
    <source>
        <dbReference type="Proteomes" id="UP000002255"/>
    </source>
</evidence>
<reference evidence="2 3" key="2">
    <citation type="journal article" date="2010" name="Stand. Genomic Sci.">
        <title>Complete genome sequence of Xylanimonas cellulosilytica type strain (XIL07).</title>
        <authorList>
            <person name="Foster B."/>
            <person name="Pukall R."/>
            <person name="Abt B."/>
            <person name="Nolan M."/>
            <person name="Glavina Del Rio T."/>
            <person name="Chen F."/>
            <person name="Lucas S."/>
            <person name="Tice H."/>
            <person name="Pitluck S."/>
            <person name="Cheng J.-F."/>
            <person name="Chertkov O."/>
            <person name="Brettin T."/>
            <person name="Han C."/>
            <person name="Detter J.C."/>
            <person name="Bruce D."/>
            <person name="Goodwin L."/>
            <person name="Ivanova N."/>
            <person name="Mavromatis K."/>
            <person name="Pati A."/>
            <person name="Mikhailova N."/>
            <person name="Chen A."/>
            <person name="Palaniappan K."/>
            <person name="Land M."/>
            <person name="Hauser L."/>
            <person name="Chang Y.-J."/>
            <person name="Jeffries C.D."/>
            <person name="Chain P."/>
            <person name="Rohde M."/>
            <person name="Goeker M."/>
            <person name="Bristow J."/>
            <person name="Eisen J.A."/>
            <person name="Markowitz V."/>
            <person name="Hugenholtz P."/>
            <person name="Kyrpides N.C."/>
            <person name="Klenk H.-P."/>
            <person name="Lapidus A."/>
        </authorList>
    </citation>
    <scope>NUCLEOTIDE SEQUENCE [LARGE SCALE GENOMIC DNA]</scope>
    <source>
        <strain evidence="3">DSM 15894 / CECT 5975 / LMG 20990 / XIL07</strain>
    </source>
</reference>
<comment type="similarity">
    <text evidence="1">Belongs to the phD/YefM antitoxin family.</text>
</comment>
<dbReference type="RefSeq" id="WP_012876983.1">
    <property type="nucleotide sequence ID" value="NC_013530.1"/>
</dbReference>
<evidence type="ECO:0000313" key="2">
    <source>
        <dbReference type="EMBL" id="ACZ29238.1"/>
    </source>
</evidence>
<evidence type="ECO:0000256" key="1">
    <source>
        <dbReference type="ARBA" id="ARBA00009981"/>
    </source>
</evidence>
<dbReference type="SUPFAM" id="SSF143120">
    <property type="entry name" value="YefM-like"/>
    <property type="match status" value="1"/>
</dbReference>
<dbReference type="Proteomes" id="UP000002255">
    <property type="component" value="Chromosome"/>
</dbReference>
<dbReference type="OrthoDB" id="33091at2"/>
<dbReference type="HOGENOM" id="CLU_163140_3_1_11"/>
<dbReference type="AlphaFoldDB" id="D1BUJ7"/>
<dbReference type="KEGG" id="xce:Xcel_0199"/>
<organism evidence="2 3">
    <name type="scientific">Xylanimonas cellulosilytica (strain DSM 15894 / JCM 12276 / CECT 5975 / KCTC 9989 / LMG 20990 / NBRC 107835 / XIL07)</name>
    <dbReference type="NCBI Taxonomy" id="446471"/>
    <lineage>
        <taxon>Bacteria</taxon>
        <taxon>Bacillati</taxon>
        <taxon>Actinomycetota</taxon>
        <taxon>Actinomycetes</taxon>
        <taxon>Micrococcales</taxon>
        <taxon>Promicromonosporaceae</taxon>
        <taxon>Xylanimonas</taxon>
    </lineage>
</organism>
<dbReference type="Gene3D" id="3.40.1620.10">
    <property type="entry name" value="YefM-like domain"/>
    <property type="match status" value="1"/>
</dbReference>
<accession>D1BUJ7</accession>